<feature type="domain" description="DUF4220" evidence="2">
    <location>
        <begin position="50"/>
        <end position="344"/>
    </location>
</feature>
<reference evidence="3 4" key="1">
    <citation type="submission" date="2020-10" db="EMBL/GenBank/DDBJ databases">
        <title>The Coptis chinensis genome and diversification of protoberbering-type alkaloids.</title>
        <authorList>
            <person name="Wang B."/>
            <person name="Shu S."/>
            <person name="Song C."/>
            <person name="Liu Y."/>
        </authorList>
    </citation>
    <scope>NUCLEOTIDE SEQUENCE [LARGE SCALE GENOMIC DNA]</scope>
    <source>
        <strain evidence="3">HL-2020</strain>
        <tissue evidence="3">Leaf</tissue>
    </source>
</reference>
<feature type="transmembrane region" description="Helical" evidence="1">
    <location>
        <begin position="277"/>
        <end position="297"/>
    </location>
</feature>
<feature type="transmembrane region" description="Helical" evidence="1">
    <location>
        <begin position="114"/>
        <end position="132"/>
    </location>
</feature>
<feature type="transmembrane region" description="Helical" evidence="1">
    <location>
        <begin position="14"/>
        <end position="36"/>
    </location>
</feature>
<evidence type="ECO:0000313" key="3">
    <source>
        <dbReference type="EMBL" id="KAF9613241.1"/>
    </source>
</evidence>
<protein>
    <recommendedName>
        <fullName evidence="2">DUF4220 domain-containing protein</fullName>
    </recommendedName>
</protein>
<dbReference type="InterPro" id="IPR025315">
    <property type="entry name" value="DUF4220"/>
</dbReference>
<sequence>MEIPKRVKMIWGDWSIRLFILLSLFSQIVLVLLAPLRKKKQQNRIARFIWLVYLLADWVAIFTLGLLSNNQNDDSSGLNGRDDLLALWAPFLLLHLGGPDTITAFALEDNELWLRHLIGLIYQLIPAGYVFIRSFPTNTLLVPTIFIFPVGIVKYVERTLSLYGASFDALNTECMNPMRGSGLKIFRFGQDFVDVNGQGWEDQVTSTKILQYAYYLFHNFKGIVADHMLNLFHLIKSREVFLMWSANDAFKVIEIELSFLYEMLYTKAVVVHSRVGYVFRFICFIFITIALCDFFFLKKHKFHESDIKITYTLLIGAVSLEATGLFNLIFSDWSVIHLTNSQSGVASFIVKYHKLLF</sequence>
<keyword evidence="1" id="KW-1133">Transmembrane helix</keyword>
<dbReference type="PANTHER" id="PTHR31325">
    <property type="entry name" value="OS01G0798800 PROTEIN-RELATED"/>
    <property type="match status" value="1"/>
</dbReference>
<feature type="transmembrane region" description="Helical" evidence="1">
    <location>
        <begin position="48"/>
        <end position="67"/>
    </location>
</feature>
<dbReference type="Pfam" id="PF13968">
    <property type="entry name" value="DUF4220"/>
    <property type="match status" value="1"/>
</dbReference>
<dbReference type="OrthoDB" id="1689146at2759"/>
<dbReference type="AlphaFoldDB" id="A0A835M775"/>
<keyword evidence="4" id="KW-1185">Reference proteome</keyword>
<comment type="caution">
    <text evidence="3">The sequence shown here is derived from an EMBL/GenBank/DDBJ whole genome shotgun (WGS) entry which is preliminary data.</text>
</comment>
<keyword evidence="1" id="KW-0472">Membrane</keyword>
<feature type="transmembrane region" description="Helical" evidence="1">
    <location>
        <begin position="138"/>
        <end position="156"/>
    </location>
</feature>
<dbReference type="Proteomes" id="UP000631114">
    <property type="component" value="Unassembled WGS sequence"/>
</dbReference>
<organism evidence="3 4">
    <name type="scientific">Coptis chinensis</name>
    <dbReference type="NCBI Taxonomy" id="261450"/>
    <lineage>
        <taxon>Eukaryota</taxon>
        <taxon>Viridiplantae</taxon>
        <taxon>Streptophyta</taxon>
        <taxon>Embryophyta</taxon>
        <taxon>Tracheophyta</taxon>
        <taxon>Spermatophyta</taxon>
        <taxon>Magnoliopsida</taxon>
        <taxon>Ranunculales</taxon>
        <taxon>Ranunculaceae</taxon>
        <taxon>Coptidoideae</taxon>
        <taxon>Coptis</taxon>
    </lineage>
</organism>
<keyword evidence="1" id="KW-0812">Transmembrane</keyword>
<proteinExistence type="predicted"/>
<evidence type="ECO:0000256" key="1">
    <source>
        <dbReference type="SAM" id="Phobius"/>
    </source>
</evidence>
<name>A0A835M775_9MAGN</name>
<feature type="transmembrane region" description="Helical" evidence="1">
    <location>
        <begin position="309"/>
        <end position="330"/>
    </location>
</feature>
<evidence type="ECO:0000259" key="2">
    <source>
        <dbReference type="Pfam" id="PF13968"/>
    </source>
</evidence>
<accession>A0A835M775</accession>
<evidence type="ECO:0000313" key="4">
    <source>
        <dbReference type="Proteomes" id="UP000631114"/>
    </source>
</evidence>
<dbReference type="EMBL" id="JADFTS010000003">
    <property type="protein sequence ID" value="KAF9613241.1"/>
    <property type="molecule type" value="Genomic_DNA"/>
</dbReference>
<feature type="transmembrane region" description="Helical" evidence="1">
    <location>
        <begin position="87"/>
        <end position="107"/>
    </location>
</feature>
<gene>
    <name evidence="3" type="ORF">IFM89_006342</name>
</gene>